<sequence length="78" mass="8955">MKTAVSIPDKLFSVADQYAKKHGFSRSRLYAKALATFLEQHPADYITDQLNKVYPDDSSELDQGLVNMQMNAMEKEKW</sequence>
<dbReference type="AlphaFoldDB" id="A0A444IWW8"/>
<dbReference type="SUPFAM" id="SSF47598">
    <property type="entry name" value="Ribbon-helix-helix"/>
    <property type="match status" value="1"/>
</dbReference>
<dbReference type="InterPro" id="IPR010985">
    <property type="entry name" value="Ribbon_hlx_hlx"/>
</dbReference>
<organism evidence="1 2">
    <name type="scientific">Candidatus Electrothrix aarhusensis</name>
    <dbReference type="NCBI Taxonomy" id="1859131"/>
    <lineage>
        <taxon>Bacteria</taxon>
        <taxon>Pseudomonadati</taxon>
        <taxon>Thermodesulfobacteriota</taxon>
        <taxon>Desulfobulbia</taxon>
        <taxon>Desulfobulbales</taxon>
        <taxon>Desulfobulbaceae</taxon>
        <taxon>Candidatus Electrothrix</taxon>
    </lineage>
</organism>
<gene>
    <name evidence="1" type="ORF">H206_00940</name>
</gene>
<dbReference type="InterPro" id="IPR013321">
    <property type="entry name" value="Arc_rbn_hlx_hlx"/>
</dbReference>
<evidence type="ECO:0008006" key="3">
    <source>
        <dbReference type="Google" id="ProtNLM"/>
    </source>
</evidence>
<proteinExistence type="predicted"/>
<protein>
    <recommendedName>
        <fullName evidence="3">ChpI protein</fullName>
    </recommendedName>
</protein>
<dbReference type="Gene3D" id="1.10.1220.10">
    <property type="entry name" value="Met repressor-like"/>
    <property type="match status" value="1"/>
</dbReference>
<evidence type="ECO:0000313" key="2">
    <source>
        <dbReference type="Proteomes" id="UP000287853"/>
    </source>
</evidence>
<accession>A0A444IWW8</accession>
<dbReference type="Proteomes" id="UP000287853">
    <property type="component" value="Unassembled WGS sequence"/>
</dbReference>
<evidence type="ECO:0000313" key="1">
    <source>
        <dbReference type="EMBL" id="RWX45408.1"/>
    </source>
</evidence>
<dbReference type="EMBL" id="MTKO01000078">
    <property type="protein sequence ID" value="RWX45408.1"/>
    <property type="molecule type" value="Genomic_DNA"/>
</dbReference>
<keyword evidence="2" id="KW-1185">Reference proteome</keyword>
<reference evidence="1 2" key="1">
    <citation type="submission" date="2017-01" db="EMBL/GenBank/DDBJ databases">
        <title>The cable genome- insights into the physiology and evolution of filamentous bacteria capable of sulfide oxidation via long distance electron transfer.</title>
        <authorList>
            <person name="Schreiber L."/>
            <person name="Bjerg J.T."/>
            <person name="Boggild A."/>
            <person name="Van De Vossenberg J."/>
            <person name="Meysman F."/>
            <person name="Nielsen L.P."/>
            <person name="Schramm A."/>
            <person name="Kjeldsen K.U."/>
        </authorList>
    </citation>
    <scope>NUCLEOTIDE SEQUENCE [LARGE SCALE GENOMIC DNA]</scope>
    <source>
        <strain evidence="1">MCF</strain>
    </source>
</reference>
<dbReference type="GO" id="GO:0006355">
    <property type="term" value="P:regulation of DNA-templated transcription"/>
    <property type="evidence" value="ECO:0007669"/>
    <property type="project" value="InterPro"/>
</dbReference>
<name>A0A444IWW8_9BACT</name>
<comment type="caution">
    <text evidence="1">The sequence shown here is derived from an EMBL/GenBank/DDBJ whole genome shotgun (WGS) entry which is preliminary data.</text>
</comment>